<evidence type="ECO:0000313" key="2">
    <source>
        <dbReference type="EMBL" id="CAH1155204.1"/>
    </source>
</evidence>
<keyword evidence="3" id="KW-1185">Reference proteome</keyword>
<feature type="repeat" description="WD" evidence="1">
    <location>
        <begin position="12"/>
        <end position="41"/>
    </location>
</feature>
<evidence type="ECO:0000313" key="3">
    <source>
        <dbReference type="Proteomes" id="UP001153737"/>
    </source>
</evidence>
<dbReference type="InterPro" id="IPR001680">
    <property type="entry name" value="WD40_rpt"/>
</dbReference>
<reference evidence="2" key="2">
    <citation type="submission" date="2022-10" db="EMBL/GenBank/DDBJ databases">
        <authorList>
            <consortium name="ENA_rothamsted_submissions"/>
            <consortium name="culmorum"/>
            <person name="King R."/>
        </authorList>
    </citation>
    <scope>NUCLEOTIDE SEQUENCE</scope>
</reference>
<protein>
    <submittedName>
        <fullName evidence="2">Uncharacterized protein</fullName>
    </submittedName>
</protein>
<gene>
    <name evidence="2" type="ORF">PHAECO_LOCUS5544</name>
</gene>
<accession>A0A9P0DLZ0</accession>
<dbReference type="EMBL" id="OU896723">
    <property type="protein sequence ID" value="CAH1155204.1"/>
    <property type="molecule type" value="Genomic_DNA"/>
</dbReference>
<dbReference type="InterPro" id="IPR015943">
    <property type="entry name" value="WD40/YVTN_repeat-like_dom_sf"/>
</dbReference>
<evidence type="ECO:0000256" key="1">
    <source>
        <dbReference type="PROSITE-ProRule" id="PRU00221"/>
    </source>
</evidence>
<dbReference type="AlphaFoldDB" id="A0A9P0DLZ0"/>
<dbReference type="SMART" id="SM00320">
    <property type="entry name" value="WD40"/>
    <property type="match status" value="4"/>
</dbReference>
<dbReference type="PANTHER" id="PTHR22844:SF387">
    <property type="entry name" value="F3I6.5 PROTEIN"/>
    <property type="match status" value="1"/>
</dbReference>
<keyword evidence="1" id="KW-0853">WD repeat</keyword>
<proteinExistence type="predicted"/>
<dbReference type="SUPFAM" id="SSF50978">
    <property type="entry name" value="WD40 repeat-like"/>
    <property type="match status" value="1"/>
</dbReference>
<dbReference type="InterPro" id="IPR036322">
    <property type="entry name" value="WD40_repeat_dom_sf"/>
</dbReference>
<dbReference type="PROSITE" id="PS50082">
    <property type="entry name" value="WD_REPEATS_2"/>
    <property type="match status" value="1"/>
</dbReference>
<dbReference type="Pfam" id="PF00400">
    <property type="entry name" value="WD40"/>
    <property type="match status" value="1"/>
</dbReference>
<name>A0A9P0DLZ0_PHACE</name>
<dbReference type="PANTHER" id="PTHR22844">
    <property type="entry name" value="F-BOX AND WD40 DOMAIN PROTEIN"/>
    <property type="match status" value="1"/>
</dbReference>
<dbReference type="InterPro" id="IPR045182">
    <property type="entry name" value="JINGUBANG-like"/>
</dbReference>
<dbReference type="OrthoDB" id="6262491at2759"/>
<dbReference type="Proteomes" id="UP001153737">
    <property type="component" value="Chromosome 17"/>
</dbReference>
<sequence>MPLRIGCRADDIDKHEFDVNSLLFHNGKLYSAADDGKIKMWTPDLTKITEVQSNPCSVYCLAASENTLFSCSNEGTIKSFDSDTLEEKGELIRDSLAEFWSLSYSNGVLYSGDSEGYIKFWKNGEVIGSLSIGEPVKDMVVFDNKIFSVKDLDLVITDLSTSAEKQEGSKQSFMGRAPVTTVGKEYFSFVSREGTDLFVHENNNQSHFRAVTKVKGAHEKIINALAGAKWNEKNIIFSGGWDKLVKKWIIENNRLKLDSACDVEIVVNSIVTGEEEEIYVAGSDGHILRLEDE</sequence>
<organism evidence="2 3">
    <name type="scientific">Phaedon cochleariae</name>
    <name type="common">Mustard beetle</name>
    <dbReference type="NCBI Taxonomy" id="80249"/>
    <lineage>
        <taxon>Eukaryota</taxon>
        <taxon>Metazoa</taxon>
        <taxon>Ecdysozoa</taxon>
        <taxon>Arthropoda</taxon>
        <taxon>Hexapoda</taxon>
        <taxon>Insecta</taxon>
        <taxon>Pterygota</taxon>
        <taxon>Neoptera</taxon>
        <taxon>Endopterygota</taxon>
        <taxon>Coleoptera</taxon>
        <taxon>Polyphaga</taxon>
        <taxon>Cucujiformia</taxon>
        <taxon>Chrysomeloidea</taxon>
        <taxon>Chrysomelidae</taxon>
        <taxon>Chrysomelinae</taxon>
        <taxon>Chrysomelini</taxon>
        <taxon>Phaedon</taxon>
    </lineage>
</organism>
<reference evidence="2" key="1">
    <citation type="submission" date="2022-01" db="EMBL/GenBank/DDBJ databases">
        <authorList>
            <person name="King R."/>
        </authorList>
    </citation>
    <scope>NUCLEOTIDE SEQUENCE</scope>
</reference>
<dbReference type="Gene3D" id="2.130.10.10">
    <property type="entry name" value="YVTN repeat-like/Quinoprotein amine dehydrogenase"/>
    <property type="match status" value="1"/>
</dbReference>